<evidence type="ECO:0000313" key="3">
    <source>
        <dbReference type="Proteomes" id="UP000463051"/>
    </source>
</evidence>
<accession>A0A7X2H9V6</accession>
<gene>
    <name evidence="2" type="ORF">GJB61_24225</name>
</gene>
<keyword evidence="3" id="KW-1185">Reference proteome</keyword>
<evidence type="ECO:0000313" key="2">
    <source>
        <dbReference type="EMBL" id="MRN56086.1"/>
    </source>
</evidence>
<dbReference type="InterPro" id="IPR002575">
    <property type="entry name" value="Aminoglycoside_PTrfase"/>
</dbReference>
<name>A0A7X2H9V6_9BACL</name>
<reference evidence="2 3" key="1">
    <citation type="submission" date="2019-11" db="EMBL/GenBank/DDBJ databases">
        <title>Paenibacillus monticola sp. nov., a novel PGPR strain isolated from mountain sample in China.</title>
        <authorList>
            <person name="Zhao Q."/>
            <person name="Li H.-P."/>
            <person name="Zhang J.-L."/>
        </authorList>
    </citation>
    <scope>NUCLEOTIDE SEQUENCE [LARGE SCALE GENOMIC DNA]</scope>
    <source>
        <strain evidence="2 3">LC-T2</strain>
    </source>
</reference>
<feature type="domain" description="Aminoglycoside phosphotransferase" evidence="1">
    <location>
        <begin position="47"/>
        <end position="197"/>
    </location>
</feature>
<dbReference type="Gene3D" id="3.90.1200.10">
    <property type="match status" value="1"/>
</dbReference>
<dbReference type="Proteomes" id="UP000463051">
    <property type="component" value="Unassembled WGS sequence"/>
</dbReference>
<protein>
    <submittedName>
        <fullName evidence="2">Phosphotransferase</fullName>
    </submittedName>
</protein>
<organism evidence="2 3">
    <name type="scientific">Paenibacillus monticola</name>
    <dbReference type="NCBI Taxonomy" id="2666075"/>
    <lineage>
        <taxon>Bacteria</taxon>
        <taxon>Bacillati</taxon>
        <taxon>Bacillota</taxon>
        <taxon>Bacilli</taxon>
        <taxon>Bacillales</taxon>
        <taxon>Paenibacillaceae</taxon>
        <taxon>Paenibacillus</taxon>
    </lineage>
</organism>
<proteinExistence type="predicted"/>
<dbReference type="SUPFAM" id="SSF56112">
    <property type="entry name" value="Protein kinase-like (PK-like)"/>
    <property type="match status" value="1"/>
</dbReference>
<dbReference type="EMBL" id="WJXB01000012">
    <property type="protein sequence ID" value="MRN56086.1"/>
    <property type="molecule type" value="Genomic_DNA"/>
</dbReference>
<dbReference type="Pfam" id="PF01636">
    <property type="entry name" value="APH"/>
    <property type="match status" value="1"/>
</dbReference>
<keyword evidence="2" id="KW-0808">Transferase</keyword>
<dbReference type="GO" id="GO:0016740">
    <property type="term" value="F:transferase activity"/>
    <property type="evidence" value="ECO:0007669"/>
    <property type="project" value="UniProtKB-KW"/>
</dbReference>
<dbReference type="AlphaFoldDB" id="A0A7X2H9V6"/>
<comment type="caution">
    <text evidence="2">The sequence shown here is derived from an EMBL/GenBank/DDBJ whole genome shotgun (WGS) entry which is preliminary data.</text>
</comment>
<dbReference type="InterPro" id="IPR011009">
    <property type="entry name" value="Kinase-like_dom_sf"/>
</dbReference>
<dbReference type="RefSeq" id="WP_154121588.1">
    <property type="nucleotide sequence ID" value="NZ_WJXB01000012.1"/>
</dbReference>
<sequence length="230" mass="25993">MTIILGNKIGEGGCSEVFEIGNNQIIKLVRENTSIETARREYLNNCIAWQCGLSVPQPFDLIEVDGRPGIIVEHIIGETIMDRFVKHAFISKTHENNQDDIRQTAQLLYKVHNTLFDGYELPSQRSVIKYNIMSVNYLSEHEKENVISLMDSLPYKHCMCHGDPNPGNIIIKNDGKAVLIDWMNATNGNPEADTWITPICARKLSADAISDIKKEKLVQEIRRTLTAKQA</sequence>
<evidence type="ECO:0000259" key="1">
    <source>
        <dbReference type="Pfam" id="PF01636"/>
    </source>
</evidence>